<organism evidence="1 2">
    <name type="scientific">Epicoccum nigrum</name>
    <name type="common">Soil fungus</name>
    <name type="synonym">Epicoccum purpurascens</name>
    <dbReference type="NCBI Taxonomy" id="105696"/>
    <lineage>
        <taxon>Eukaryota</taxon>
        <taxon>Fungi</taxon>
        <taxon>Dikarya</taxon>
        <taxon>Ascomycota</taxon>
        <taxon>Pezizomycotina</taxon>
        <taxon>Dothideomycetes</taxon>
        <taxon>Pleosporomycetidae</taxon>
        <taxon>Pleosporales</taxon>
        <taxon>Pleosporineae</taxon>
        <taxon>Didymellaceae</taxon>
        <taxon>Epicoccum</taxon>
    </lineage>
</organism>
<dbReference type="EMBL" id="KZ107844">
    <property type="protein sequence ID" value="OSS49407.1"/>
    <property type="molecule type" value="Genomic_DNA"/>
</dbReference>
<dbReference type="GO" id="GO:0005975">
    <property type="term" value="P:carbohydrate metabolic process"/>
    <property type="evidence" value="ECO:0007669"/>
    <property type="project" value="InterPro"/>
</dbReference>
<dbReference type="Gene3D" id="3.20.20.370">
    <property type="entry name" value="Glycoside hydrolase/deacetylase"/>
    <property type="match status" value="1"/>
</dbReference>
<evidence type="ECO:0000313" key="1">
    <source>
        <dbReference type="EMBL" id="OSS49407.1"/>
    </source>
</evidence>
<name>A0A1Y2M1T2_EPING</name>
<dbReference type="InterPro" id="IPR005501">
    <property type="entry name" value="LamB/YcsF/PxpA-like"/>
</dbReference>
<proteinExistence type="predicted"/>
<sequence>MSPEELTAMTRYQVGALKAFLDAEGMPLHHVKPHGVLYGMMYRDKEVCRAVYEGVPKGITVFGLAGTLHEEIAKELGLPFVAELYGDVKYSKDGTLVIDRKKKQFQTLAEEAQAHIKSQVENGSVTAVTGEDVQLPIGDHQVSLCCHSDSPGAIEIVTAARLIIDQFNKKHFSL</sequence>
<gene>
    <name evidence="1" type="ORF">B5807_05754</name>
</gene>
<dbReference type="STRING" id="105696.A0A1Y2M1T2"/>
<dbReference type="OMA" id="FHAAMGN"/>
<dbReference type="SUPFAM" id="SSF88713">
    <property type="entry name" value="Glycoside hydrolase/deacetylase"/>
    <property type="match status" value="1"/>
</dbReference>
<dbReference type="InParanoid" id="A0A1Y2M1T2"/>
<dbReference type="AlphaFoldDB" id="A0A1Y2M1T2"/>
<evidence type="ECO:0008006" key="3">
    <source>
        <dbReference type="Google" id="ProtNLM"/>
    </source>
</evidence>
<dbReference type="Proteomes" id="UP000193240">
    <property type="component" value="Unassembled WGS sequence"/>
</dbReference>
<evidence type="ECO:0000313" key="2">
    <source>
        <dbReference type="Proteomes" id="UP000193240"/>
    </source>
</evidence>
<keyword evidence="2" id="KW-1185">Reference proteome</keyword>
<reference evidence="1 2" key="1">
    <citation type="journal article" date="2017" name="Genome Announc.">
        <title>Genome sequence of the saprophytic ascomycete Epicoccum nigrum ICMP 19927 strain isolated from New Zealand.</title>
        <authorList>
            <person name="Fokin M."/>
            <person name="Fleetwood D."/>
            <person name="Weir B.S."/>
            <person name="Villas-Boas S.G."/>
        </authorList>
    </citation>
    <scope>NUCLEOTIDE SEQUENCE [LARGE SCALE GENOMIC DNA]</scope>
    <source>
        <strain evidence="1 2">ICMP 19927</strain>
    </source>
</reference>
<dbReference type="InterPro" id="IPR011330">
    <property type="entry name" value="Glyco_hydro/deAcase_b/a-brl"/>
</dbReference>
<dbReference type="PANTHER" id="PTHR30292:SF0">
    <property type="entry name" value="5-OXOPROLINASE SUBUNIT A"/>
    <property type="match status" value="1"/>
</dbReference>
<accession>A0A1Y2M1T2</accession>
<dbReference type="Pfam" id="PF03746">
    <property type="entry name" value="LamB_YcsF"/>
    <property type="match status" value="1"/>
</dbReference>
<dbReference type="PANTHER" id="PTHR30292">
    <property type="entry name" value="UNCHARACTERIZED PROTEIN YBGL-RELATED"/>
    <property type="match status" value="1"/>
</dbReference>
<protein>
    <recommendedName>
        <fullName evidence="3">LamB/YcsF family protein</fullName>
    </recommendedName>
</protein>